<dbReference type="FunFam" id="3.40.50.300:FF:003145">
    <property type="entry name" value="rho-related BTB domain-containing protein 1 isoform X2"/>
    <property type="match status" value="1"/>
</dbReference>
<keyword evidence="1" id="KW-0547">Nucleotide-binding</keyword>
<evidence type="ECO:0000313" key="5">
    <source>
        <dbReference type="Proteomes" id="UP000193380"/>
    </source>
</evidence>
<accession>A0A060X6U8</accession>
<dbReference type="SMART" id="SM00174">
    <property type="entry name" value="RHO"/>
    <property type="match status" value="1"/>
</dbReference>
<sequence length="286" mass="32116">MCFSFKNKDISKNGPLPSYITLSVSRCLFCVWCRSDVVVLCFSLANPNSLRHVRTMWYPEIKHFCPRTPIILVGCQLDLRYADLEAVNRARRPLAKPIKPTDILPPERGHEVAKELGIPYYETSIVAQFGVKDVFDNAIRSALISRRHLQFWKSHLKRVQRPLLQAPFLPPRPPRPVVGIPTPLPSTEKPPTPSYASRYAPMSSSYSKAAPRVSSHTKSTWPPPAPSSTTSSPWICWPSRRIGREMSAPRAVPKSRQGVLRAWTSIMMGRVEPGESNGHPCSSRAP</sequence>
<reference evidence="4" key="1">
    <citation type="journal article" date="2014" name="Nat. Commun.">
        <title>The rainbow trout genome provides novel insights into evolution after whole-genome duplication in vertebrates.</title>
        <authorList>
            <person name="Berthelot C."/>
            <person name="Brunet F."/>
            <person name="Chalopin D."/>
            <person name="Juanchich A."/>
            <person name="Bernard M."/>
            <person name="Noel B."/>
            <person name="Bento P."/>
            <person name="Da Silva C."/>
            <person name="Labadie K."/>
            <person name="Alberti A."/>
            <person name="Aury J.M."/>
            <person name="Louis A."/>
            <person name="Dehais P."/>
            <person name="Bardou P."/>
            <person name="Montfort J."/>
            <person name="Klopp C."/>
            <person name="Cabau C."/>
            <person name="Gaspin C."/>
            <person name="Thorgaard G.H."/>
            <person name="Boussaha M."/>
            <person name="Quillet E."/>
            <person name="Guyomard R."/>
            <person name="Galiana D."/>
            <person name="Bobe J."/>
            <person name="Volff J.N."/>
            <person name="Genet C."/>
            <person name="Wincker P."/>
            <person name="Jaillon O."/>
            <person name="Roest Crollius H."/>
            <person name="Guiguen Y."/>
        </authorList>
    </citation>
    <scope>NUCLEOTIDE SEQUENCE [LARGE SCALE GENOMIC DNA]</scope>
</reference>
<evidence type="ECO:0000256" key="2">
    <source>
        <dbReference type="ARBA" id="ARBA00023134"/>
    </source>
</evidence>
<proteinExistence type="predicted"/>
<dbReference type="PROSITE" id="PS51420">
    <property type="entry name" value="RHO"/>
    <property type="match status" value="1"/>
</dbReference>
<dbReference type="GO" id="GO:0007264">
    <property type="term" value="P:small GTPase-mediated signal transduction"/>
    <property type="evidence" value="ECO:0007669"/>
    <property type="project" value="InterPro"/>
</dbReference>
<evidence type="ECO:0000256" key="1">
    <source>
        <dbReference type="ARBA" id="ARBA00022741"/>
    </source>
</evidence>
<dbReference type="Gene3D" id="3.40.50.300">
    <property type="entry name" value="P-loop containing nucleotide triphosphate hydrolases"/>
    <property type="match status" value="1"/>
</dbReference>
<dbReference type="AlphaFoldDB" id="A0A060X6U8"/>
<dbReference type="InterPro" id="IPR027417">
    <property type="entry name" value="P-loop_NTPase"/>
</dbReference>
<evidence type="ECO:0000313" key="4">
    <source>
        <dbReference type="EMBL" id="CDQ73054.1"/>
    </source>
</evidence>
<keyword evidence="2" id="KW-0342">GTP-binding</keyword>
<feature type="region of interest" description="Disordered" evidence="3">
    <location>
        <begin position="210"/>
        <end position="232"/>
    </location>
</feature>
<organism evidence="4 5">
    <name type="scientific">Oncorhynchus mykiss</name>
    <name type="common">Rainbow trout</name>
    <name type="synonym">Salmo gairdneri</name>
    <dbReference type="NCBI Taxonomy" id="8022"/>
    <lineage>
        <taxon>Eukaryota</taxon>
        <taxon>Metazoa</taxon>
        <taxon>Chordata</taxon>
        <taxon>Craniata</taxon>
        <taxon>Vertebrata</taxon>
        <taxon>Euteleostomi</taxon>
        <taxon>Actinopterygii</taxon>
        <taxon>Neopterygii</taxon>
        <taxon>Teleostei</taxon>
        <taxon>Protacanthopterygii</taxon>
        <taxon>Salmoniformes</taxon>
        <taxon>Salmonidae</taxon>
        <taxon>Salmoninae</taxon>
        <taxon>Oncorhynchus</taxon>
    </lineage>
</organism>
<feature type="region of interest" description="Disordered" evidence="3">
    <location>
        <begin position="181"/>
        <end position="200"/>
    </location>
</feature>
<dbReference type="Proteomes" id="UP000193380">
    <property type="component" value="Unassembled WGS sequence"/>
</dbReference>
<dbReference type="GO" id="GO:0003924">
    <property type="term" value="F:GTPase activity"/>
    <property type="evidence" value="ECO:0007669"/>
    <property type="project" value="InterPro"/>
</dbReference>
<protein>
    <submittedName>
        <fullName evidence="4">Uncharacterized protein</fullName>
    </submittedName>
</protein>
<dbReference type="PANTHER" id="PTHR24072">
    <property type="entry name" value="RHO FAMILY GTPASE"/>
    <property type="match status" value="1"/>
</dbReference>
<dbReference type="EMBL" id="FR904875">
    <property type="protein sequence ID" value="CDQ73054.1"/>
    <property type="molecule type" value="Genomic_DNA"/>
</dbReference>
<evidence type="ECO:0000256" key="3">
    <source>
        <dbReference type="SAM" id="MobiDB-lite"/>
    </source>
</evidence>
<gene>
    <name evidence="4" type="ORF">GSONMT00019235001</name>
</gene>
<dbReference type="SUPFAM" id="SSF52540">
    <property type="entry name" value="P-loop containing nucleoside triphosphate hydrolases"/>
    <property type="match status" value="1"/>
</dbReference>
<name>A0A060X6U8_ONCMY</name>
<dbReference type="InterPro" id="IPR003578">
    <property type="entry name" value="Small_GTPase_Rho"/>
</dbReference>
<reference evidence="4" key="2">
    <citation type="submission" date="2014-03" db="EMBL/GenBank/DDBJ databases">
        <authorList>
            <person name="Genoscope - CEA"/>
        </authorList>
    </citation>
    <scope>NUCLEOTIDE SEQUENCE</scope>
</reference>
<dbReference type="GO" id="GO:0005525">
    <property type="term" value="F:GTP binding"/>
    <property type="evidence" value="ECO:0007669"/>
    <property type="project" value="UniProtKB-KW"/>
</dbReference>
<dbReference type="Pfam" id="PF00071">
    <property type="entry name" value="Ras"/>
    <property type="match status" value="1"/>
</dbReference>
<dbReference type="InterPro" id="IPR001806">
    <property type="entry name" value="Small_GTPase"/>
</dbReference>
<dbReference type="PaxDb" id="8022-A0A060X6U8"/>
<dbReference type="STRING" id="8022.A0A060X6U8"/>
<feature type="compositionally biased region" description="Pro residues" evidence="3">
    <location>
        <begin position="181"/>
        <end position="193"/>
    </location>
</feature>